<dbReference type="InterPro" id="IPR020558">
    <property type="entry name" value="DiOHA_6PGluconate_deHydtase_CS"/>
</dbReference>
<feature type="domain" description="Dihydroxy-acid/6-phosphogluconate dehydratase N-terminal" evidence="8">
    <location>
        <begin position="36"/>
        <end position="331"/>
    </location>
</feature>
<accession>A0A1I5GR80</accession>
<evidence type="ECO:0000256" key="4">
    <source>
        <dbReference type="ARBA" id="ARBA00023004"/>
    </source>
</evidence>
<evidence type="ECO:0000256" key="5">
    <source>
        <dbReference type="ARBA" id="ARBA00023014"/>
    </source>
</evidence>
<sequence length="561" mass="59445">MVLRSSRWFARDDEVGLEHRAAMRAAGRPVSRHEDRPVIGILNSTSDLNPCNLPLRGLAAAVRSAVETAGGIAVELPTISLGEDLMKPTAMLYRNLMAMEVEETIRAHPLDGVVLLGNCDKTIPAQLMGAASANLPALQLSGGYRRTGRFHGAEVGAGTDLWKYWEERRNGRIDDRDWQGLEAALGCSQGACNVMGTALTMSMMAEVLGMMVPGASTLPFDDPRLEAKAGETGSLIVEMVRRGAAPDQVLTPDSFRNALMALAAVGGSTNAVIHLCALAGRRMIPLGLEEFDKAAAATPVLADVAPIGRHTIAAFDRAGGIQAVLANLRRHRSGLPGDGAKGDRAIRTVDDPVTDSPALVVLRGNLAPDGAVLKTAAASRRLVRHTGPAVVFHGHADMMRRIDDPGLGATADSVLVLTGCGPRGGDGFPEWGMIPIPRRLAAEGVTDMVRVSDARMSGTSFGTCVLHVAPEAAAGGPLAAVRDGDIVTLDVSRRLLEVDLPPEVVAERIAAREPQPIRHHRGWPALYQEHVLQAPEGADFDFLVPRTAEALPFVDPVVGRS</sequence>
<dbReference type="EMBL" id="FOVH01000005">
    <property type="protein sequence ID" value="SFO38574.1"/>
    <property type="molecule type" value="Genomic_DNA"/>
</dbReference>
<dbReference type="GO" id="GO:0051537">
    <property type="term" value="F:2 iron, 2 sulfur cluster binding"/>
    <property type="evidence" value="ECO:0007669"/>
    <property type="project" value="UniProtKB-KW"/>
</dbReference>
<evidence type="ECO:0000259" key="9">
    <source>
        <dbReference type="Pfam" id="PF24877"/>
    </source>
</evidence>
<keyword evidence="3" id="KW-0479">Metal-binding</keyword>
<evidence type="ECO:0000313" key="11">
    <source>
        <dbReference type="Proteomes" id="UP000183413"/>
    </source>
</evidence>
<dbReference type="Gene3D" id="3.50.30.80">
    <property type="entry name" value="IlvD/EDD C-terminal domain-like"/>
    <property type="match status" value="1"/>
</dbReference>
<dbReference type="GO" id="GO:0046872">
    <property type="term" value="F:metal ion binding"/>
    <property type="evidence" value="ECO:0007669"/>
    <property type="project" value="UniProtKB-KW"/>
</dbReference>
<name>A0A1I5GR80_9ACTN</name>
<dbReference type="GO" id="GO:0009082">
    <property type="term" value="P:branched-chain amino acid biosynthetic process"/>
    <property type="evidence" value="ECO:0007669"/>
    <property type="project" value="UniProtKB-KW"/>
</dbReference>
<dbReference type="InterPro" id="IPR056740">
    <property type="entry name" value="ILV_EDD_C"/>
</dbReference>
<dbReference type="InParanoid" id="A0A1I5GR80"/>
<dbReference type="InterPro" id="IPR042096">
    <property type="entry name" value="Dihydro-acid_dehy_C"/>
</dbReference>
<keyword evidence="11" id="KW-1185">Reference proteome</keyword>
<dbReference type="Proteomes" id="UP000183413">
    <property type="component" value="Unassembled WGS sequence"/>
</dbReference>
<dbReference type="InterPro" id="IPR000581">
    <property type="entry name" value="ILV_EDD_N"/>
</dbReference>
<dbReference type="eggNOG" id="COG0129">
    <property type="taxonomic scope" value="Bacteria"/>
</dbReference>
<dbReference type="InterPro" id="IPR037237">
    <property type="entry name" value="IlvD/EDD_N"/>
</dbReference>
<reference evidence="10 11" key="1">
    <citation type="submission" date="2016-10" db="EMBL/GenBank/DDBJ databases">
        <authorList>
            <person name="de Groot N.N."/>
        </authorList>
    </citation>
    <scope>NUCLEOTIDE SEQUENCE [LARGE SCALE GENOMIC DNA]</scope>
    <source>
        <strain evidence="10 11">DSM 43067</strain>
    </source>
</reference>
<dbReference type="PANTHER" id="PTHR43183:SF1">
    <property type="entry name" value="HYPOTHETICAL DIHYDROXY-ACID DEHYDRATASE (EUROFUNG)-RELATED"/>
    <property type="match status" value="1"/>
</dbReference>
<organism evidence="10 11">
    <name type="scientific">Actinomadura madurae</name>
    <dbReference type="NCBI Taxonomy" id="1993"/>
    <lineage>
        <taxon>Bacteria</taxon>
        <taxon>Bacillati</taxon>
        <taxon>Actinomycetota</taxon>
        <taxon>Actinomycetes</taxon>
        <taxon>Streptosporangiales</taxon>
        <taxon>Thermomonosporaceae</taxon>
        <taxon>Actinomadura</taxon>
    </lineage>
</organism>
<protein>
    <submittedName>
        <fullName evidence="10">Dihydroxy-acid dehydratase</fullName>
    </submittedName>
</protein>
<evidence type="ECO:0000256" key="2">
    <source>
        <dbReference type="ARBA" id="ARBA00022714"/>
    </source>
</evidence>
<evidence type="ECO:0000256" key="7">
    <source>
        <dbReference type="ARBA" id="ARBA00023304"/>
    </source>
</evidence>
<dbReference type="SUPFAM" id="SSF52016">
    <property type="entry name" value="LeuD/IlvD-like"/>
    <property type="match status" value="1"/>
</dbReference>
<evidence type="ECO:0000256" key="1">
    <source>
        <dbReference type="ARBA" id="ARBA00006486"/>
    </source>
</evidence>
<dbReference type="AlphaFoldDB" id="A0A1I5GR80"/>
<proteinExistence type="inferred from homology"/>
<dbReference type="PANTHER" id="PTHR43183">
    <property type="entry name" value="HYPOTHETICAL DIHYDROXYACID DEHYDRATASE (EUROFUNG)-RELATED"/>
    <property type="match status" value="1"/>
</dbReference>
<evidence type="ECO:0000313" key="10">
    <source>
        <dbReference type="EMBL" id="SFO38574.1"/>
    </source>
</evidence>
<keyword evidence="5" id="KW-0411">Iron-sulfur</keyword>
<keyword evidence="2" id="KW-0001">2Fe-2S</keyword>
<dbReference type="GO" id="GO:0016836">
    <property type="term" value="F:hydro-lyase activity"/>
    <property type="evidence" value="ECO:0007669"/>
    <property type="project" value="UniProtKB-ARBA"/>
</dbReference>
<keyword evidence="6" id="KW-0456">Lyase</keyword>
<gene>
    <name evidence="10" type="ORF">SAMN04489713_105366</name>
</gene>
<keyword evidence="7" id="KW-0028">Amino-acid biosynthesis</keyword>
<evidence type="ECO:0000259" key="8">
    <source>
        <dbReference type="Pfam" id="PF00920"/>
    </source>
</evidence>
<comment type="similarity">
    <text evidence="1">Belongs to the IlvD/Edd family.</text>
</comment>
<dbReference type="RefSeq" id="WP_083597715.1">
    <property type="nucleotide sequence ID" value="NZ_FOVH01000005.1"/>
</dbReference>
<keyword evidence="7" id="KW-0100">Branched-chain amino acid biosynthesis</keyword>
<dbReference type="Pfam" id="PF00920">
    <property type="entry name" value="ILVD_EDD_N"/>
    <property type="match status" value="1"/>
</dbReference>
<keyword evidence="4" id="KW-0408">Iron</keyword>
<dbReference type="NCBIfam" id="NF004784">
    <property type="entry name" value="PRK06131.1"/>
    <property type="match status" value="1"/>
</dbReference>
<dbReference type="STRING" id="1993.SAMN04489713_105366"/>
<dbReference type="Pfam" id="PF24877">
    <property type="entry name" value="ILV_EDD_C"/>
    <property type="match status" value="1"/>
</dbReference>
<dbReference type="SUPFAM" id="SSF143975">
    <property type="entry name" value="IlvD/EDD N-terminal domain-like"/>
    <property type="match status" value="1"/>
</dbReference>
<feature type="domain" description="Dihydroxy-acid/6-phosphogluconate dehydratase C-terminal" evidence="9">
    <location>
        <begin position="346"/>
        <end position="538"/>
    </location>
</feature>
<dbReference type="PROSITE" id="PS00886">
    <property type="entry name" value="ILVD_EDD_1"/>
    <property type="match status" value="1"/>
</dbReference>
<evidence type="ECO:0000256" key="6">
    <source>
        <dbReference type="ARBA" id="ARBA00023239"/>
    </source>
</evidence>
<dbReference type="InterPro" id="IPR052352">
    <property type="entry name" value="Sugar_Degrad_Dehydratases"/>
</dbReference>
<evidence type="ECO:0000256" key="3">
    <source>
        <dbReference type="ARBA" id="ARBA00022723"/>
    </source>
</evidence>